<sequence length="166" mass="16576">MAITAFISAPSHSQSSLLLLRPSSSLSSKSRPFLSRLRPSAALRPAAHATVGSAPIPTLVADRSKRGRFVTAVADSEAAPPETTVIPVAVEVEVEEGGGDGGGGGEGSSGGGGGGDGDDRGGDPEDSEGGSDKDKKKMSGMSMSQKLTLGYAALVGGDPIPIHHSI</sequence>
<name>A0A8K0I2N8_COCNU</name>
<reference evidence="2" key="2">
    <citation type="submission" date="2019-07" db="EMBL/GenBank/DDBJ databases">
        <authorList>
            <person name="Yang Y."/>
            <person name="Bocs S."/>
            <person name="Baudouin L."/>
        </authorList>
    </citation>
    <scope>NUCLEOTIDE SEQUENCE</scope>
    <source>
        <tissue evidence="2">Spear leaf of Hainan Tall coconut</tissue>
    </source>
</reference>
<evidence type="ECO:0000256" key="1">
    <source>
        <dbReference type="SAM" id="MobiDB-lite"/>
    </source>
</evidence>
<organism evidence="2 3">
    <name type="scientific">Cocos nucifera</name>
    <name type="common">Coconut palm</name>
    <dbReference type="NCBI Taxonomy" id="13894"/>
    <lineage>
        <taxon>Eukaryota</taxon>
        <taxon>Viridiplantae</taxon>
        <taxon>Streptophyta</taxon>
        <taxon>Embryophyta</taxon>
        <taxon>Tracheophyta</taxon>
        <taxon>Spermatophyta</taxon>
        <taxon>Magnoliopsida</taxon>
        <taxon>Liliopsida</taxon>
        <taxon>Arecaceae</taxon>
        <taxon>Arecoideae</taxon>
        <taxon>Cocoseae</taxon>
        <taxon>Attaleinae</taxon>
        <taxon>Cocos</taxon>
    </lineage>
</organism>
<proteinExistence type="predicted"/>
<protein>
    <submittedName>
        <fullName evidence="2">Uncharacterized protein</fullName>
    </submittedName>
</protein>
<evidence type="ECO:0000313" key="2">
    <source>
        <dbReference type="EMBL" id="KAG1334426.1"/>
    </source>
</evidence>
<dbReference type="AlphaFoldDB" id="A0A8K0I2N8"/>
<feature type="compositionally biased region" description="Gly residues" evidence="1">
    <location>
        <begin position="99"/>
        <end position="115"/>
    </location>
</feature>
<keyword evidence="3" id="KW-1185">Reference proteome</keyword>
<comment type="caution">
    <text evidence="2">The sequence shown here is derived from an EMBL/GenBank/DDBJ whole genome shotgun (WGS) entry which is preliminary data.</text>
</comment>
<evidence type="ECO:0000313" key="3">
    <source>
        <dbReference type="Proteomes" id="UP000797356"/>
    </source>
</evidence>
<dbReference type="Proteomes" id="UP000797356">
    <property type="component" value="Chromosome 3"/>
</dbReference>
<dbReference type="EMBL" id="CM017874">
    <property type="protein sequence ID" value="KAG1334426.1"/>
    <property type="molecule type" value="Genomic_DNA"/>
</dbReference>
<accession>A0A8K0I2N8</accession>
<reference evidence="2" key="1">
    <citation type="journal article" date="2017" name="Gigascience">
        <title>The genome draft of coconut (Cocos nucifera).</title>
        <authorList>
            <person name="Xiao Y."/>
            <person name="Xu P."/>
            <person name="Fan H."/>
            <person name="Baudouin L."/>
            <person name="Xia W."/>
            <person name="Bocs S."/>
            <person name="Xu J."/>
            <person name="Li Q."/>
            <person name="Guo A."/>
            <person name="Zhou L."/>
            <person name="Li J."/>
            <person name="Wu Y."/>
            <person name="Ma Z."/>
            <person name="Armero A."/>
            <person name="Issali A.E."/>
            <person name="Liu N."/>
            <person name="Peng M."/>
            <person name="Yang Y."/>
        </authorList>
    </citation>
    <scope>NUCLEOTIDE SEQUENCE</scope>
    <source>
        <tissue evidence="2">Spear leaf of Hainan Tall coconut</tissue>
    </source>
</reference>
<feature type="region of interest" description="Disordered" evidence="1">
    <location>
        <begin position="93"/>
        <end position="142"/>
    </location>
</feature>
<gene>
    <name evidence="2" type="ORF">COCNU_03G005450</name>
</gene>